<dbReference type="Pfam" id="PF04542">
    <property type="entry name" value="Sigma70_r2"/>
    <property type="match status" value="1"/>
</dbReference>
<dbReference type="PANTHER" id="PTHR43133:SF59">
    <property type="entry name" value="ECF RNA POLYMERASE SIGMA FACTOR SIGR"/>
    <property type="match status" value="1"/>
</dbReference>
<sequence length="198" mass="22109">MKVIESEDIDCTADLKARFAADVWPLVDVLLRGARRLTHNDADAEDLLQETLVRAYTGFHNFQPGTNLQAWLFRIQYNQWVSAYRWKERRPAEVLSDEMADFGVHLSTGLRSAESEVIDSLPDDGVREALGQLSEGFRTVLYYADVEGYTYAETAALMGIPIGTVMSRVSRARVQLRRLLADSSCARGRFASGSSQAA</sequence>
<dbReference type="InterPro" id="IPR007627">
    <property type="entry name" value="RNA_pol_sigma70_r2"/>
</dbReference>
<dbReference type="InterPro" id="IPR014284">
    <property type="entry name" value="RNA_pol_sigma-70_dom"/>
</dbReference>
<feature type="domain" description="RNA polymerase sigma-70 region 2" evidence="7">
    <location>
        <begin position="30"/>
        <end position="89"/>
    </location>
</feature>
<dbReference type="SUPFAM" id="SSF88946">
    <property type="entry name" value="Sigma2 domain of RNA polymerase sigma factors"/>
    <property type="match status" value="1"/>
</dbReference>
<name>A0A5Q5BRD2_MYCSS</name>
<dbReference type="InterPro" id="IPR013249">
    <property type="entry name" value="RNA_pol_sigma70_r4_t2"/>
</dbReference>
<dbReference type="PANTHER" id="PTHR43133">
    <property type="entry name" value="RNA POLYMERASE ECF-TYPE SIGMA FACTO"/>
    <property type="match status" value="1"/>
</dbReference>
<dbReference type="Gene3D" id="1.10.10.10">
    <property type="entry name" value="Winged helix-like DNA-binding domain superfamily/Winged helix DNA-binding domain"/>
    <property type="match status" value="1"/>
</dbReference>
<evidence type="ECO:0000313" key="9">
    <source>
        <dbReference type="EMBL" id="ABG11026.1"/>
    </source>
</evidence>
<evidence type="ECO:0000256" key="2">
    <source>
        <dbReference type="ARBA" id="ARBA00023015"/>
    </source>
</evidence>
<keyword evidence="5 6" id="KW-0804">Transcription</keyword>
<dbReference type="InterPro" id="IPR013325">
    <property type="entry name" value="RNA_pol_sigma_r2"/>
</dbReference>
<keyword evidence="4 6" id="KW-0238">DNA-binding</keyword>
<organism evidence="9">
    <name type="scientific">Mycobacterium sp. (strain MCS)</name>
    <dbReference type="NCBI Taxonomy" id="164756"/>
    <lineage>
        <taxon>Bacteria</taxon>
        <taxon>Bacillati</taxon>
        <taxon>Actinomycetota</taxon>
        <taxon>Actinomycetes</taxon>
        <taxon>Mycobacteriales</taxon>
        <taxon>Mycobacteriaceae</taxon>
        <taxon>Mycobacterium</taxon>
    </lineage>
</organism>
<gene>
    <name evidence="9" type="ordered locus">Mmcs_4922</name>
</gene>
<dbReference type="PROSITE" id="PS01063">
    <property type="entry name" value="SIGMA70_ECF"/>
    <property type="match status" value="1"/>
</dbReference>
<dbReference type="Pfam" id="PF08281">
    <property type="entry name" value="Sigma70_r4_2"/>
    <property type="match status" value="1"/>
</dbReference>
<evidence type="ECO:0000256" key="5">
    <source>
        <dbReference type="ARBA" id="ARBA00023163"/>
    </source>
</evidence>
<evidence type="ECO:0000256" key="6">
    <source>
        <dbReference type="RuleBase" id="RU000716"/>
    </source>
</evidence>
<proteinExistence type="inferred from homology"/>
<dbReference type="NCBIfam" id="TIGR02937">
    <property type="entry name" value="sigma70-ECF"/>
    <property type="match status" value="1"/>
</dbReference>
<dbReference type="Gene3D" id="1.10.1740.10">
    <property type="match status" value="1"/>
</dbReference>
<keyword evidence="2 6" id="KW-0805">Transcription regulation</keyword>
<dbReference type="GO" id="GO:0016987">
    <property type="term" value="F:sigma factor activity"/>
    <property type="evidence" value="ECO:0007669"/>
    <property type="project" value="UniProtKB-KW"/>
</dbReference>
<dbReference type="GO" id="GO:0003677">
    <property type="term" value="F:DNA binding"/>
    <property type="evidence" value="ECO:0007669"/>
    <property type="project" value="UniProtKB-KW"/>
</dbReference>
<evidence type="ECO:0000256" key="3">
    <source>
        <dbReference type="ARBA" id="ARBA00023082"/>
    </source>
</evidence>
<comment type="similarity">
    <text evidence="1 6">Belongs to the sigma-70 factor family. ECF subfamily.</text>
</comment>
<evidence type="ECO:0000259" key="8">
    <source>
        <dbReference type="Pfam" id="PF08281"/>
    </source>
</evidence>
<dbReference type="CDD" id="cd06171">
    <property type="entry name" value="Sigma70_r4"/>
    <property type="match status" value="1"/>
</dbReference>
<dbReference type="InterPro" id="IPR000838">
    <property type="entry name" value="RNA_pol_sigma70_ECF_CS"/>
</dbReference>
<dbReference type="KEGG" id="mmc:Mmcs_4922"/>
<evidence type="ECO:0000256" key="4">
    <source>
        <dbReference type="ARBA" id="ARBA00023125"/>
    </source>
</evidence>
<dbReference type="SUPFAM" id="SSF88659">
    <property type="entry name" value="Sigma3 and sigma4 domains of RNA polymerase sigma factors"/>
    <property type="match status" value="1"/>
</dbReference>
<reference evidence="9" key="1">
    <citation type="submission" date="2006-06" db="EMBL/GenBank/DDBJ databases">
        <title>Complete sequence of chromosome of Mycobacterium sp. MCS.</title>
        <authorList>
            <consortium name="US DOE Joint Genome Institute"/>
            <person name="Copeland A."/>
            <person name="Lucas S."/>
            <person name="Lapidus A."/>
            <person name="Barry K."/>
            <person name="Detter J.C."/>
            <person name="Glavina del Rio T."/>
            <person name="Hammon N."/>
            <person name="Israni S."/>
            <person name="Dalin E."/>
            <person name="Tice H."/>
            <person name="Pitluck S."/>
            <person name="Martinez M."/>
            <person name="Schmutz J."/>
            <person name="Larimer F."/>
            <person name="Land M."/>
            <person name="Hauser L."/>
            <person name="Kyrpides N."/>
            <person name="Kim E."/>
            <person name="Miller C.D."/>
            <person name="Hughes J.E."/>
            <person name="Anderson A.J."/>
            <person name="Sims R.C."/>
            <person name="Richardson P."/>
        </authorList>
    </citation>
    <scope>NUCLEOTIDE SEQUENCE [LARGE SCALE GENOMIC DNA]</scope>
    <source>
        <strain evidence="9">MCS</strain>
    </source>
</reference>
<protein>
    <recommendedName>
        <fullName evidence="6">RNA polymerase sigma factor</fullName>
    </recommendedName>
</protein>
<dbReference type="InterPro" id="IPR013324">
    <property type="entry name" value="RNA_pol_sigma_r3/r4-like"/>
</dbReference>
<accession>A0A5Q5BRD2</accession>
<keyword evidence="3 6" id="KW-0731">Sigma factor</keyword>
<evidence type="ECO:0000259" key="7">
    <source>
        <dbReference type="Pfam" id="PF04542"/>
    </source>
</evidence>
<feature type="domain" description="RNA polymerase sigma factor 70 region 4 type 2" evidence="8">
    <location>
        <begin position="126"/>
        <end position="176"/>
    </location>
</feature>
<dbReference type="InterPro" id="IPR036388">
    <property type="entry name" value="WH-like_DNA-bd_sf"/>
</dbReference>
<dbReference type="GO" id="GO:0006950">
    <property type="term" value="P:response to stress"/>
    <property type="evidence" value="ECO:0007669"/>
    <property type="project" value="UniProtKB-ARBA"/>
</dbReference>
<evidence type="ECO:0000256" key="1">
    <source>
        <dbReference type="ARBA" id="ARBA00010641"/>
    </source>
</evidence>
<dbReference type="AlphaFoldDB" id="A0A5Q5BRD2"/>
<dbReference type="EMBL" id="CP000384">
    <property type="protein sequence ID" value="ABG11026.1"/>
    <property type="molecule type" value="Genomic_DNA"/>
</dbReference>
<dbReference type="InterPro" id="IPR039425">
    <property type="entry name" value="RNA_pol_sigma-70-like"/>
</dbReference>
<dbReference type="GO" id="GO:0006352">
    <property type="term" value="P:DNA-templated transcription initiation"/>
    <property type="evidence" value="ECO:0007669"/>
    <property type="project" value="InterPro"/>
</dbReference>